<dbReference type="SUPFAM" id="SSF46689">
    <property type="entry name" value="Homeodomain-like"/>
    <property type="match status" value="2"/>
</dbReference>
<feature type="domain" description="Myb-like" evidence="10">
    <location>
        <begin position="501"/>
        <end position="551"/>
    </location>
</feature>
<evidence type="ECO:0000256" key="5">
    <source>
        <dbReference type="ARBA" id="ARBA00023163"/>
    </source>
</evidence>
<dbReference type="SUPFAM" id="SSF54928">
    <property type="entry name" value="RNA-binding domain, RBD"/>
    <property type="match status" value="1"/>
</dbReference>
<evidence type="ECO:0000259" key="14">
    <source>
        <dbReference type="PROSITE" id="PS51294"/>
    </source>
</evidence>
<reference evidence="15" key="2">
    <citation type="journal article" date="2024" name="Plant">
        <title>Genomic evolution and insights into agronomic trait innovations of Sesamum species.</title>
        <authorList>
            <person name="Miao H."/>
            <person name="Wang L."/>
            <person name="Qu L."/>
            <person name="Liu H."/>
            <person name="Sun Y."/>
            <person name="Le M."/>
            <person name="Wang Q."/>
            <person name="Wei S."/>
            <person name="Zheng Y."/>
            <person name="Lin W."/>
            <person name="Duan Y."/>
            <person name="Cao H."/>
            <person name="Xiong S."/>
            <person name="Wang X."/>
            <person name="Wei L."/>
            <person name="Li C."/>
            <person name="Ma Q."/>
            <person name="Ju M."/>
            <person name="Zhao R."/>
            <person name="Li G."/>
            <person name="Mu C."/>
            <person name="Tian Q."/>
            <person name="Mei H."/>
            <person name="Zhang T."/>
            <person name="Gao T."/>
            <person name="Zhang H."/>
        </authorList>
    </citation>
    <scope>NUCLEOTIDE SEQUENCE</scope>
    <source>
        <strain evidence="15">3651</strain>
    </source>
</reference>
<evidence type="ECO:0000256" key="1">
    <source>
        <dbReference type="ARBA" id="ARBA00004123"/>
    </source>
</evidence>
<dbReference type="InterPro" id="IPR012677">
    <property type="entry name" value="Nucleotide-bd_a/b_plait_sf"/>
</dbReference>
<dbReference type="Gene3D" id="1.10.10.10">
    <property type="entry name" value="Winged helix-like DNA-binding domain superfamily/Winged helix DNA-binding domain"/>
    <property type="match status" value="1"/>
</dbReference>
<dbReference type="FunFam" id="1.10.10.10:FF:000020">
    <property type="entry name" value="SWI/SNF complex subunit SMARCC2 isoform c"/>
    <property type="match status" value="1"/>
</dbReference>
<dbReference type="Pfam" id="PF00249">
    <property type="entry name" value="Myb_DNA-binding"/>
    <property type="match status" value="1"/>
</dbReference>
<evidence type="ECO:0000259" key="11">
    <source>
        <dbReference type="PROSITE" id="PS50102"/>
    </source>
</evidence>
<feature type="domain" description="SANT" evidence="13">
    <location>
        <begin position="504"/>
        <end position="555"/>
    </location>
</feature>
<dbReference type="InterPro" id="IPR000504">
    <property type="entry name" value="RRM_dom"/>
</dbReference>
<organism evidence="15 16">
    <name type="scientific">Sesamum alatum</name>
    <dbReference type="NCBI Taxonomy" id="300844"/>
    <lineage>
        <taxon>Eukaryota</taxon>
        <taxon>Viridiplantae</taxon>
        <taxon>Streptophyta</taxon>
        <taxon>Embryophyta</taxon>
        <taxon>Tracheophyta</taxon>
        <taxon>Spermatophyta</taxon>
        <taxon>Magnoliopsida</taxon>
        <taxon>eudicotyledons</taxon>
        <taxon>Gunneridae</taxon>
        <taxon>Pentapetalae</taxon>
        <taxon>asterids</taxon>
        <taxon>lamiids</taxon>
        <taxon>Lamiales</taxon>
        <taxon>Pedaliaceae</taxon>
        <taxon>Sesamum</taxon>
    </lineage>
</organism>
<dbReference type="FunFam" id="3.30.70.330:FF:000250">
    <property type="entry name" value="RNA-binding (RRM/RBD/RNP motifs) family protein"/>
    <property type="match status" value="1"/>
</dbReference>
<evidence type="ECO:0000256" key="3">
    <source>
        <dbReference type="ARBA" id="ARBA00022884"/>
    </source>
</evidence>
<dbReference type="SMART" id="SM00360">
    <property type="entry name" value="RRM"/>
    <property type="match status" value="1"/>
</dbReference>
<comment type="subcellular location">
    <subcellularLocation>
        <location evidence="1">Nucleus</location>
    </subcellularLocation>
</comment>
<dbReference type="GO" id="GO:0003723">
    <property type="term" value="F:RNA binding"/>
    <property type="evidence" value="ECO:0007669"/>
    <property type="project" value="UniProtKB-UniRule"/>
</dbReference>
<dbReference type="Gene3D" id="1.10.10.60">
    <property type="entry name" value="Homeodomain-like"/>
    <property type="match status" value="1"/>
</dbReference>
<evidence type="ECO:0000259" key="13">
    <source>
        <dbReference type="PROSITE" id="PS51293"/>
    </source>
</evidence>
<dbReference type="Pfam" id="PF00076">
    <property type="entry name" value="RRM_1"/>
    <property type="match status" value="1"/>
</dbReference>
<evidence type="ECO:0000256" key="4">
    <source>
        <dbReference type="ARBA" id="ARBA00023015"/>
    </source>
</evidence>
<dbReference type="GO" id="GO:0005634">
    <property type="term" value="C:nucleus"/>
    <property type="evidence" value="ECO:0007669"/>
    <property type="project" value="UniProtKB-SubCell"/>
</dbReference>
<evidence type="ECO:0000256" key="8">
    <source>
        <dbReference type="SAM" id="Coils"/>
    </source>
</evidence>
<evidence type="ECO:0000256" key="7">
    <source>
        <dbReference type="PROSITE-ProRule" id="PRU00176"/>
    </source>
</evidence>
<feature type="domain" description="RRM" evidence="11">
    <location>
        <begin position="46"/>
        <end position="123"/>
    </location>
</feature>
<feature type="domain" description="SWIRM" evidence="12">
    <location>
        <begin position="321"/>
        <end position="418"/>
    </location>
</feature>
<keyword evidence="4" id="KW-0805">Transcription regulation</keyword>
<dbReference type="EMBL" id="JACGWO010000008">
    <property type="protein sequence ID" value="KAK4421829.1"/>
    <property type="molecule type" value="Genomic_DNA"/>
</dbReference>
<dbReference type="CDD" id="cd12384">
    <property type="entry name" value="RRM_RBM24_RBM38_like"/>
    <property type="match status" value="1"/>
</dbReference>
<keyword evidence="2" id="KW-0217">Developmental protein</keyword>
<dbReference type="InterPro" id="IPR007526">
    <property type="entry name" value="SWIRM"/>
</dbReference>
<dbReference type="PANTHER" id="PTHR11176">
    <property type="entry name" value="BOULE-RELATED"/>
    <property type="match status" value="1"/>
</dbReference>
<evidence type="ECO:0000256" key="2">
    <source>
        <dbReference type="ARBA" id="ARBA00022473"/>
    </source>
</evidence>
<dbReference type="PROSITE" id="PS50934">
    <property type="entry name" value="SWIRM"/>
    <property type="match status" value="1"/>
</dbReference>
<protein>
    <submittedName>
        <fullName evidence="15">SWI/SNF complex subunit SWI3B</fullName>
    </submittedName>
</protein>
<comment type="caution">
    <text evidence="15">The sequence shown here is derived from an EMBL/GenBank/DDBJ whole genome shotgun (WGS) entry which is preliminary data.</text>
</comment>
<keyword evidence="6" id="KW-0539">Nucleus</keyword>
<keyword evidence="16" id="KW-1185">Reference proteome</keyword>
<dbReference type="Pfam" id="PF04433">
    <property type="entry name" value="SWIRM"/>
    <property type="match status" value="1"/>
</dbReference>
<dbReference type="AlphaFoldDB" id="A0AAE1Y247"/>
<evidence type="ECO:0000256" key="6">
    <source>
        <dbReference type="ARBA" id="ARBA00023242"/>
    </source>
</evidence>
<sequence length="731" mass="80455">MAYHHHHHQQQQQQQQPQPPIPGPSSGSGPGGFQYMNSPFGDTTFTKVFVGGLAWETQSETMRRYFEQFGEILEAVVITDKNTGRSKGYGFVTFRDPESARRACADPTPIIDGRRANCNLASLGRPRPAVPFGRFRSPAPYLGGLPAARGAYVGSFGYQQPVTYGFQQGLLYPPYGYAAYNPEYAYSQGVYSPYGSQQYLHIYGLPGTVNTTMYPYSQLSQGVPGSHGYTALPGYAMPGHQIMQFGGPSVNAMTTSSVPTIPTPYPAGVATPIPQQPQFILPAHSPQFMPGSGSDQNAGSYIVTLTREVNVRVAPDGGERKWNVRIARWFTWNGIHECEARFVPEFFDGRSPSKNPRVYKYYRNAIIGRFRENPNRKITFTEVRKTIVGDVGSIRRVFDFLEAWGLINYAGSTTKPQLKWEDKETKSAAAAAAAQGGDVAAGGGGADAAVLKKRICSGCKAACTIACFASDKHDMTLCARCYVRGNYRVGLSSSDFKRVEISEEAKTDWSDKETLQLLEAIMHYGDDWKKVAEHVGGRTVKECVARFIKLPFGEQFDGPPESAELDTELGLQNVALPNKKMRLSPLADASNPIMAQAAFLSTLVGVDVAEVAARAAVTALSDLGDGKQQESDNTSNGNNWNLTEEAIAEAKLQLDKEEEELEKAISGIATQTKEIEYKIIHFEDFDLQMERKRQHVQQLQNRLFADQLTHLFNKTAAPKMGENIGDPVKIE</sequence>
<dbReference type="InterPro" id="IPR017884">
    <property type="entry name" value="SANT_dom"/>
</dbReference>
<dbReference type="PROSITE" id="PS51293">
    <property type="entry name" value="SANT"/>
    <property type="match status" value="1"/>
</dbReference>
<dbReference type="Gene3D" id="3.30.70.330">
    <property type="match status" value="1"/>
</dbReference>
<keyword evidence="8" id="KW-0175">Coiled coil</keyword>
<name>A0AAE1Y247_9LAMI</name>
<keyword evidence="3 7" id="KW-0694">RNA-binding</keyword>
<dbReference type="InterPro" id="IPR009057">
    <property type="entry name" value="Homeodomain-like_sf"/>
</dbReference>
<dbReference type="InterPro" id="IPR017930">
    <property type="entry name" value="Myb_dom"/>
</dbReference>
<dbReference type="InterPro" id="IPR001005">
    <property type="entry name" value="SANT/Myb"/>
</dbReference>
<evidence type="ECO:0000259" key="12">
    <source>
        <dbReference type="PROSITE" id="PS50934"/>
    </source>
</evidence>
<dbReference type="PROSITE" id="PS50090">
    <property type="entry name" value="MYB_LIKE"/>
    <property type="match status" value="1"/>
</dbReference>
<dbReference type="PROSITE" id="PS50102">
    <property type="entry name" value="RRM"/>
    <property type="match status" value="1"/>
</dbReference>
<feature type="region of interest" description="Disordered" evidence="9">
    <location>
        <begin position="1"/>
        <end position="37"/>
    </location>
</feature>
<dbReference type="SMART" id="SM00717">
    <property type="entry name" value="SANT"/>
    <property type="match status" value="1"/>
</dbReference>
<evidence type="ECO:0000256" key="9">
    <source>
        <dbReference type="SAM" id="MobiDB-lite"/>
    </source>
</evidence>
<dbReference type="FunFam" id="1.10.10.60:FF:000014">
    <property type="entry name" value="SWI/SNF complex subunit SMARCC2 isoform C"/>
    <property type="match status" value="1"/>
</dbReference>
<dbReference type="PROSITE" id="PS51294">
    <property type="entry name" value="HTH_MYB"/>
    <property type="match status" value="1"/>
</dbReference>
<accession>A0AAE1Y247</accession>
<gene>
    <name evidence="15" type="ORF">Salat_2133500</name>
</gene>
<keyword evidence="5" id="KW-0804">Transcription</keyword>
<dbReference type="Proteomes" id="UP001293254">
    <property type="component" value="Unassembled WGS sequence"/>
</dbReference>
<reference evidence="15" key="1">
    <citation type="submission" date="2020-06" db="EMBL/GenBank/DDBJ databases">
        <authorList>
            <person name="Li T."/>
            <person name="Hu X."/>
            <person name="Zhang T."/>
            <person name="Song X."/>
            <person name="Zhang H."/>
            <person name="Dai N."/>
            <person name="Sheng W."/>
            <person name="Hou X."/>
            <person name="Wei L."/>
        </authorList>
    </citation>
    <scope>NUCLEOTIDE SEQUENCE</scope>
    <source>
        <strain evidence="15">3651</strain>
        <tissue evidence="15">Leaf</tissue>
    </source>
</reference>
<feature type="domain" description="HTH myb-type" evidence="14">
    <location>
        <begin position="506"/>
        <end position="554"/>
    </location>
</feature>
<dbReference type="CDD" id="cd00167">
    <property type="entry name" value="SANT"/>
    <property type="match status" value="1"/>
</dbReference>
<proteinExistence type="predicted"/>
<dbReference type="PANTHER" id="PTHR11176:SF57">
    <property type="entry name" value="PROTEIN BOULE"/>
    <property type="match status" value="1"/>
</dbReference>
<evidence type="ECO:0000259" key="10">
    <source>
        <dbReference type="PROSITE" id="PS50090"/>
    </source>
</evidence>
<feature type="coiled-coil region" evidence="8">
    <location>
        <begin position="640"/>
        <end position="702"/>
    </location>
</feature>
<evidence type="ECO:0000313" key="16">
    <source>
        <dbReference type="Proteomes" id="UP001293254"/>
    </source>
</evidence>
<dbReference type="InterPro" id="IPR035979">
    <property type="entry name" value="RBD_domain_sf"/>
</dbReference>
<evidence type="ECO:0000313" key="15">
    <source>
        <dbReference type="EMBL" id="KAK4421829.1"/>
    </source>
</evidence>
<dbReference type="InterPro" id="IPR036388">
    <property type="entry name" value="WH-like_DNA-bd_sf"/>
</dbReference>